<keyword evidence="6" id="KW-0696">RNA-directed RNA polymerase</keyword>
<feature type="domain" description="SF3 helicase" evidence="32">
    <location>
        <begin position="1215"/>
        <end position="1382"/>
    </location>
</feature>
<dbReference type="PRINTS" id="PR00918">
    <property type="entry name" value="CALICVIRUSNS"/>
</dbReference>
<dbReference type="Gene3D" id="2.40.10.10">
    <property type="entry name" value="Trypsin-like serine proteases"/>
    <property type="match status" value="2"/>
</dbReference>
<evidence type="ECO:0000256" key="13">
    <source>
        <dbReference type="ARBA" id="ARBA00022679"/>
    </source>
</evidence>
<keyword evidence="25" id="KW-1182">Viral ion channel</keyword>
<dbReference type="InterPro" id="IPR001205">
    <property type="entry name" value="RNA-dir_pol_C"/>
</dbReference>
<evidence type="ECO:0000256" key="29">
    <source>
        <dbReference type="ARBA" id="ARBA00023296"/>
    </source>
</evidence>
<dbReference type="GO" id="GO:0005524">
    <property type="term" value="F:ATP binding"/>
    <property type="evidence" value="ECO:0007669"/>
    <property type="project" value="UniProtKB-KW"/>
</dbReference>
<dbReference type="InterPro" id="IPR044067">
    <property type="entry name" value="PCV_3C_PRO"/>
</dbReference>
<dbReference type="Proteomes" id="UP000257092">
    <property type="component" value="Segment"/>
</dbReference>
<keyword evidence="8" id="KW-0191">Covalent protein-RNA linkage</keyword>
<evidence type="ECO:0000256" key="6">
    <source>
        <dbReference type="ARBA" id="ARBA00022484"/>
    </source>
</evidence>
<dbReference type="Pfam" id="PF12944">
    <property type="entry name" value="HAV_VP"/>
    <property type="match status" value="1"/>
</dbReference>
<evidence type="ECO:0000256" key="1">
    <source>
        <dbReference type="ARBA" id="ARBA00004295"/>
    </source>
</evidence>
<evidence type="ECO:0000259" key="33">
    <source>
        <dbReference type="PROSITE" id="PS51874"/>
    </source>
</evidence>
<keyword evidence="35" id="KW-1185">Reference proteome</keyword>
<dbReference type="InterPro" id="IPR043502">
    <property type="entry name" value="DNA/RNA_pol_sf"/>
</dbReference>
<reference evidence="34 35" key="1">
    <citation type="submission" date="2016-12" db="EMBL/GenBank/DDBJ databases">
        <title>The Fecal Virome of Red-crowned Cranes.</title>
        <authorList>
            <person name="Yang S."/>
            <person name="Wang Y."/>
            <person name="Zhang W."/>
        </authorList>
    </citation>
    <scope>NUCLEOTIDE SEQUENCE [LARGE SCALE GENOMIC DNA]</scope>
    <source>
        <strain evidence="34">Yc-1</strain>
    </source>
</reference>
<keyword evidence="18" id="KW-1161">Viral attachment to host cell</keyword>
<organism evidence="34 35">
    <name type="scientific">crahelivirus A1</name>
    <dbReference type="NCBI Taxonomy" id="2870357"/>
    <lineage>
        <taxon>Viruses</taxon>
        <taxon>Riboviria</taxon>
        <taxon>Orthornavirae</taxon>
        <taxon>Pisuviricota</taxon>
        <taxon>Pisoniviricetes</taxon>
        <taxon>Picornavirales</taxon>
        <taxon>Picornaviridae</taxon>
        <taxon>Heptrevirinae</taxon>
        <taxon>Crahelivirus</taxon>
        <taxon>Crahelivirus agapo</taxon>
        <taxon>Crahelivirus A</taxon>
    </lineage>
</organism>
<dbReference type="GO" id="GO:0003723">
    <property type="term" value="F:RNA binding"/>
    <property type="evidence" value="ECO:0007669"/>
    <property type="project" value="InterPro"/>
</dbReference>
<dbReference type="InterPro" id="IPR009003">
    <property type="entry name" value="Peptidase_S1_PA"/>
</dbReference>
<keyword evidence="27" id="KW-0472">Membrane</keyword>
<protein>
    <recommendedName>
        <fullName evidence="4">Genome polyprotein</fullName>
    </recommendedName>
</protein>
<dbReference type="GO" id="GO:0006351">
    <property type="term" value="P:DNA-templated transcription"/>
    <property type="evidence" value="ECO:0007669"/>
    <property type="project" value="InterPro"/>
</dbReference>
<dbReference type="CDD" id="cd00205">
    <property type="entry name" value="rhv_like"/>
    <property type="match status" value="2"/>
</dbReference>
<keyword evidence="21" id="KW-0067">ATP-binding</keyword>
<evidence type="ECO:0000256" key="22">
    <source>
        <dbReference type="ARBA" id="ARBA00022844"/>
    </source>
</evidence>
<dbReference type="PROSITE" id="PS51218">
    <property type="entry name" value="SF3_HELICASE_2"/>
    <property type="match status" value="1"/>
</dbReference>
<dbReference type="InterPro" id="IPR024354">
    <property type="entry name" value="Hepatitis_A_VP1-2A"/>
</dbReference>
<dbReference type="GO" id="GO:0015267">
    <property type="term" value="F:channel activity"/>
    <property type="evidence" value="ECO:0007669"/>
    <property type="project" value="UniProtKB-KW"/>
</dbReference>
<keyword evidence="12" id="KW-0645">Protease</keyword>
<keyword evidence="23" id="KW-1043">Host membrane</keyword>
<dbReference type="SUPFAM" id="SSF88633">
    <property type="entry name" value="Positive stranded ssRNA viruses"/>
    <property type="match status" value="3"/>
</dbReference>
<evidence type="ECO:0000256" key="9">
    <source>
        <dbReference type="ARBA" id="ARBA00022553"/>
    </source>
</evidence>
<dbReference type="InterPro" id="IPR043128">
    <property type="entry name" value="Rev_trsase/Diguanyl_cyclase"/>
</dbReference>
<evidence type="ECO:0000256" key="17">
    <source>
        <dbReference type="ARBA" id="ARBA00022801"/>
    </source>
</evidence>
<evidence type="ECO:0000313" key="34">
    <source>
        <dbReference type="EMBL" id="AUW34301.1"/>
    </source>
</evidence>
<evidence type="ECO:0000256" key="18">
    <source>
        <dbReference type="ARBA" id="ARBA00022804"/>
    </source>
</evidence>
<dbReference type="InterPro" id="IPR001676">
    <property type="entry name" value="Picornavirus_capsid"/>
</dbReference>
<dbReference type="GO" id="GO:0039618">
    <property type="term" value="C:T=pseudo3 icosahedral viral capsid"/>
    <property type="evidence" value="ECO:0007669"/>
    <property type="project" value="UniProtKB-KW"/>
</dbReference>
<dbReference type="InterPro" id="IPR004004">
    <property type="entry name" value="Helic/Pol/Pept_Calicivir-typ"/>
</dbReference>
<evidence type="ECO:0000256" key="14">
    <source>
        <dbReference type="ARBA" id="ARBA00022695"/>
    </source>
</evidence>
<name>A0A2K9YN85_9PICO</name>
<keyword evidence="19" id="KW-0347">Helicase</keyword>
<dbReference type="Gene3D" id="1.20.960.20">
    <property type="match status" value="1"/>
</dbReference>
<dbReference type="GO" id="GO:0005198">
    <property type="term" value="F:structural molecule activity"/>
    <property type="evidence" value="ECO:0007669"/>
    <property type="project" value="InterPro"/>
</dbReference>
<evidence type="ECO:0000256" key="24">
    <source>
        <dbReference type="ARBA" id="ARBA00022953"/>
    </source>
</evidence>
<dbReference type="SUPFAM" id="SSF50494">
    <property type="entry name" value="Trypsin-like serine proteases"/>
    <property type="match status" value="1"/>
</dbReference>
<keyword evidence="20" id="KW-0788">Thiol protease</keyword>
<evidence type="ECO:0000256" key="7">
    <source>
        <dbReference type="ARBA" id="ARBA00022488"/>
    </source>
</evidence>
<accession>A0A2K9YN85</accession>
<dbReference type="InterPro" id="IPR033703">
    <property type="entry name" value="Rhv-like"/>
</dbReference>
<sequence>MSLGLLRGTLGFSPQNIVYFMMSLFTKVGNALDRVITLAEPDMEVVGERPDRLSVGGTQSSVTVDQNSVTAAVAGAITGELLLSSVDIPGDKRTQGEKFFVIYHGEWNASKGNLDEITHIDIWEQLIDADHSVKGLIEYHALARFGVEIMVQINPTSFQAGGILAAMVPVAVENCSLASFTLFPHALLNCNINNVGRVLVPWVYTRGALKCSDPLYTPWVLYLIVWSKLRCATSTSQSVSITVLARFVDLQLHGMKPISTMYKPAVRQTASSRVFAVNNRFVASAEFHAGLGDDHCRTDPTVAGGTKIQDFRVWVETPTLVWQTKVNIQDSVGTVLCNLPVNPYWYGLTYNGAVNGVSSTQSATTSLSAIASMYAYWRGDITYHVQIFPTRYHSGRILACFVPGDENTSVSTMNIRKASTCMCAVMDITGTSSTLCFRVPWVSETPYKVNTNITSHAFVGRSSSTGRFLLMVYNTVKCPSNVYADVLINIYVSGTNMEFMAPVMCFTTHRSQAGDDVLGEAKDTAVNTAGYTEQHPILKVDSLPRFPGEVEPQRGVQTSIEDPILAKQKPQTFPERDAGVSRHVVDHLKITEFMGRGMYYAYFTMTNNDSMRYIPIQFASTSGQHIGPGTWQWFNNLYHLIRGPIDCSVYVAGEGGGIELSVFFLPYGVFSSDSSPSDDILTSSKDFFQDEKTTVGVFRFNTKYTQACQFRIPWYHNCVALSPAVQHKCKDYILGHLGFQISWLSGGETVGISIYLSVNDETEIYFPRPPACATFLSKATARSLADPRQAAIESSVDEIEDEQDKEFRELVEKYPEKHPKTLLAEFEKEKKPYKKLRMVVGAHRLANAFEDLKKSKSTSELFSQGGHHWNDGTVVQSKRQGEQLQGFYFDGAIYFAERVGSKGRFAKTEITDGWVETGTVISPTNAENWALEDFWAGMRFSWSKFQKSEKIKAFESQDWDMLQQRCNTSGLTQLLSVFSISRSVVDKIVDGSEIGTKVKDVVSDVSQLTQECSKFLEDLKKSMEKLARAVSRSKIGLVIKILLEIGKLAMTVYLCHKLGWDSETVGIALGILSLEIMSITTDLCVSVSHAFSEVMSVIVTKTDDLETQSLGWMRSVVAGIVIFKNVRSAFVWLVEKLEGWLQAKAGDELKIVEALEDCQDDVESLLEEVEEFIICRKLGPSDLTKGLSYARRLRTLMSLTSKLKVGTPVVIKDMLGRLVSTMQNIEKDTGVVVRPEPVVLYAHGEKGQGKSLLCMALAVKICTYYGVDYTDNIYTKPVDSDYWDGYDGQLVCIMDDIGQNTDDHDWSSFCQLVSTTPFRLNMAHLHEKGKYFTSPFIICSSNVSEPNPKTVYCAEAVERRLHFKVRVGAREPYKLKNGCLDMEKAERQGVLADLSCLHMMSGEDEYSLNDLVDLMTDTVQDKTERLERLMELWSQSETSLSVALKRLFQASCKYSQMRLGMLWDSIKKNKFSILAAVLGVLSAAGLVFGIYKAVSSKEAKQESGGAYDGMPRPKNVVRLGESPEETQSVLELSGVVHRNLVRVGVGNDDEYIQWRVNGIGIKDDWMLVPAHALEFDVDDFSKLFFHRNGTFYSCDKSKVEILSLETGFQDVLAIRVPGMPKFRNIEDHFVSERDLDRCDGHIATLCTMNGGIYQMISEGTLKLVDRSDYLHRMDDGSTKQLHIGKSWRGRGETLPGSCGGILVSSNNKLQNPLIGMHVAAGGGNLISKVITKEMLSVMGKHLTQSGRIKMVEVSDIVVPVGAKTRFLKSPIHDSVKHLTNKVPAALPYQQSHEVDPVSVMLSKFDAVDCDEPPDYGQVSEFVLDVFKQEIGQVDGFLDSRSAIKGIEGLDAIPMNTSAGFPYVLKNLRKEDLVDVEGNITHELCASRLAYILDKFDAGECVDIDYIMAAKDELRPKAKVLLSKTRAIECCPFDFNIFVRMVLGRVAAKFYSKPGLRSHIAIGIFPEDDWHPLFTSLVRFAEFGVDLDFQNFDGTVSKFMISRAVAVLCGLTPLDELRTSVLQRYYTQTRLRMRDHIFHIEGGMQSGAPCTSLINSVINVTNLFWALQRMTGWSLPAIRENYRIIVYGDDVMMAPKRGISVPRIDLLQGLFDGLGMKCTAGDKGCVRLVKVLDLTFLKRVVKIDEDGRIKACLDPESIWGMLAWRREGADFGVNVDTASWYAFQHGKIFYETFSAVLSDALRLNSRNERVPSYLFWKLFSVDYTGVRDVGWD</sequence>
<dbReference type="GO" id="GO:0044162">
    <property type="term" value="C:host cell cytoplasmic vesicle membrane"/>
    <property type="evidence" value="ECO:0007669"/>
    <property type="project" value="UniProtKB-SubCell"/>
</dbReference>
<keyword evidence="29" id="KW-1160">Virus entry into host cell</keyword>
<dbReference type="InterPro" id="IPR007094">
    <property type="entry name" value="RNA-dir_pol_PSvirus"/>
</dbReference>
<dbReference type="Pfam" id="PF00910">
    <property type="entry name" value="RNA_helicase"/>
    <property type="match status" value="1"/>
</dbReference>
<evidence type="ECO:0000256" key="8">
    <source>
        <dbReference type="ARBA" id="ARBA00022520"/>
    </source>
</evidence>
<dbReference type="Gene3D" id="2.60.120.20">
    <property type="match status" value="3"/>
</dbReference>
<evidence type="ECO:0000256" key="4">
    <source>
        <dbReference type="ARBA" id="ARBA00020107"/>
    </source>
</evidence>
<dbReference type="Pfam" id="PF00073">
    <property type="entry name" value="Rhv"/>
    <property type="match status" value="2"/>
</dbReference>
<proteinExistence type="inferred from homology"/>
<evidence type="ECO:0000259" key="31">
    <source>
        <dbReference type="PROSITE" id="PS50507"/>
    </source>
</evidence>
<dbReference type="GO" id="GO:0046718">
    <property type="term" value="P:symbiont entry into host cell"/>
    <property type="evidence" value="ECO:0007669"/>
    <property type="project" value="UniProtKB-KW"/>
</dbReference>
<keyword evidence="22" id="KW-0946">Virion</keyword>
<evidence type="ECO:0000256" key="3">
    <source>
        <dbReference type="ARBA" id="ARBA00006029"/>
    </source>
</evidence>
<dbReference type="InterPro" id="IPR029053">
    <property type="entry name" value="Viral_coat"/>
</dbReference>
<dbReference type="GO" id="GO:0003968">
    <property type="term" value="F:RNA-directed RNA polymerase activity"/>
    <property type="evidence" value="ECO:0007669"/>
    <property type="project" value="UniProtKB-KW"/>
</dbReference>
<evidence type="ECO:0000256" key="12">
    <source>
        <dbReference type="ARBA" id="ARBA00022670"/>
    </source>
</evidence>
<evidence type="ECO:0000256" key="11">
    <source>
        <dbReference type="ARBA" id="ARBA00022581"/>
    </source>
</evidence>
<evidence type="ECO:0000256" key="21">
    <source>
        <dbReference type="ARBA" id="ARBA00022840"/>
    </source>
</evidence>
<dbReference type="GO" id="GO:0004197">
    <property type="term" value="F:cysteine-type endopeptidase activity"/>
    <property type="evidence" value="ECO:0007669"/>
    <property type="project" value="InterPro"/>
</dbReference>
<evidence type="ECO:0000256" key="25">
    <source>
        <dbReference type="ARBA" id="ARBA00023039"/>
    </source>
</evidence>
<evidence type="ECO:0000256" key="23">
    <source>
        <dbReference type="ARBA" id="ARBA00022870"/>
    </source>
</evidence>
<comment type="subcellular location">
    <subcellularLocation>
        <location evidence="1">Host cytoplasmic vesicle membrane</location>
        <topology evidence="1">Peripheral membrane protein</topology>
        <orientation evidence="1">Cytoplasmic side</orientation>
    </subcellularLocation>
    <subcellularLocation>
        <location evidence="2">Virion</location>
    </subcellularLocation>
</comment>
<dbReference type="GO" id="GO:0034220">
    <property type="term" value="P:monoatomic ion transmembrane transport"/>
    <property type="evidence" value="ECO:0007669"/>
    <property type="project" value="UniProtKB-KW"/>
</dbReference>
<evidence type="ECO:0000256" key="26">
    <source>
        <dbReference type="ARBA" id="ARBA00023065"/>
    </source>
</evidence>
<comment type="similarity">
    <text evidence="3">Belongs to the picornaviridae polyprotein family.</text>
</comment>
<keyword evidence="9" id="KW-0597">Phosphoprotein</keyword>
<keyword evidence="17" id="KW-0378">Hydrolase</keyword>
<keyword evidence="16" id="KW-0547">Nucleotide-binding</keyword>
<dbReference type="InterPro" id="IPR014759">
    <property type="entry name" value="Helicase_SF3_ssRNA_vir"/>
</dbReference>
<keyword evidence="24" id="KW-0693">Viral RNA replication</keyword>
<keyword evidence="7" id="KW-1036">Host cytoplasmic vesicle</keyword>
<evidence type="ECO:0000256" key="5">
    <source>
        <dbReference type="ARBA" id="ARBA00022448"/>
    </source>
</evidence>
<evidence type="ECO:0000256" key="28">
    <source>
        <dbReference type="ARBA" id="ARBA00023200"/>
    </source>
</evidence>
<evidence type="ECO:0000256" key="10">
    <source>
        <dbReference type="ARBA" id="ARBA00022561"/>
    </source>
</evidence>
<dbReference type="SUPFAM" id="SSF56672">
    <property type="entry name" value="DNA/RNA polymerases"/>
    <property type="match status" value="1"/>
</dbReference>
<keyword evidence="30" id="KW-0407">Ion channel</keyword>
<dbReference type="Gene3D" id="3.30.70.270">
    <property type="match status" value="1"/>
</dbReference>
<evidence type="ECO:0000256" key="20">
    <source>
        <dbReference type="ARBA" id="ARBA00022807"/>
    </source>
</evidence>
<dbReference type="GO" id="GO:0003724">
    <property type="term" value="F:RNA helicase activity"/>
    <property type="evidence" value="ECO:0007669"/>
    <property type="project" value="InterPro"/>
</dbReference>
<evidence type="ECO:0000259" key="32">
    <source>
        <dbReference type="PROSITE" id="PS51218"/>
    </source>
</evidence>
<evidence type="ECO:0000256" key="15">
    <source>
        <dbReference type="ARBA" id="ARBA00022706"/>
    </source>
</evidence>
<evidence type="ECO:0000313" key="35">
    <source>
        <dbReference type="Proteomes" id="UP000257092"/>
    </source>
</evidence>
<dbReference type="InterPro" id="IPR043504">
    <property type="entry name" value="Peptidase_S1_PA_chymotrypsin"/>
</dbReference>
<evidence type="ECO:0000256" key="27">
    <source>
        <dbReference type="ARBA" id="ARBA00023136"/>
    </source>
</evidence>
<dbReference type="PROSITE" id="PS51874">
    <property type="entry name" value="PCV_3C_PRO"/>
    <property type="match status" value="1"/>
</dbReference>
<feature type="domain" description="RdRp catalytic" evidence="31">
    <location>
        <begin position="1981"/>
        <end position="2102"/>
    </location>
</feature>
<evidence type="ECO:0000256" key="2">
    <source>
        <dbReference type="ARBA" id="ARBA00004328"/>
    </source>
</evidence>
<dbReference type="GO" id="GO:0019062">
    <property type="term" value="P:virion attachment to host cell"/>
    <property type="evidence" value="ECO:0007669"/>
    <property type="project" value="UniProtKB-KW"/>
</dbReference>
<dbReference type="Pfam" id="PF00680">
    <property type="entry name" value="RdRP_1"/>
    <property type="match status" value="1"/>
</dbReference>
<keyword evidence="26" id="KW-0406">Ion transport</keyword>
<dbReference type="GO" id="GO:0006508">
    <property type="term" value="P:proteolysis"/>
    <property type="evidence" value="ECO:0007669"/>
    <property type="project" value="UniProtKB-KW"/>
</dbReference>
<keyword evidence="14" id="KW-0548">Nucleotidyltransferase</keyword>
<feature type="domain" description="Peptidase C3" evidence="33">
    <location>
        <begin position="1522"/>
        <end position="1735"/>
    </location>
</feature>
<keyword evidence="13" id="KW-0808">Transferase</keyword>
<evidence type="ECO:0000256" key="19">
    <source>
        <dbReference type="ARBA" id="ARBA00022806"/>
    </source>
</evidence>
<dbReference type="PROSITE" id="PS50507">
    <property type="entry name" value="RDRP_SSRNA_POS"/>
    <property type="match status" value="1"/>
</dbReference>
<dbReference type="InterPro" id="IPR000605">
    <property type="entry name" value="Helicase_SF3_ssDNA/RNA_vir"/>
</dbReference>
<keyword evidence="11" id="KW-0945">Host-virus interaction</keyword>
<evidence type="ECO:0000256" key="16">
    <source>
        <dbReference type="ARBA" id="ARBA00022741"/>
    </source>
</evidence>
<keyword evidence="15" id="KW-1143">T=pseudo3 icosahedral capsid protein</keyword>
<dbReference type="GO" id="GO:0039694">
    <property type="term" value="P:viral RNA genome replication"/>
    <property type="evidence" value="ECO:0007669"/>
    <property type="project" value="InterPro"/>
</dbReference>
<evidence type="ECO:0000256" key="30">
    <source>
        <dbReference type="ARBA" id="ARBA00023303"/>
    </source>
</evidence>
<keyword evidence="5" id="KW-0813">Transport</keyword>
<keyword evidence="10" id="KW-0167">Capsid protein</keyword>
<dbReference type="EMBL" id="KY312540">
    <property type="protein sequence ID" value="AUW34301.1"/>
    <property type="molecule type" value="Genomic_RNA"/>
</dbReference>
<keyword evidence="28" id="KW-1035">Host cytoplasm</keyword>